<gene>
    <name evidence="2" type="ORF">CASFOL_030263</name>
</gene>
<feature type="compositionally biased region" description="Low complexity" evidence="1">
    <location>
        <begin position="25"/>
        <end position="38"/>
    </location>
</feature>
<proteinExistence type="predicted"/>
<evidence type="ECO:0000313" key="2">
    <source>
        <dbReference type="EMBL" id="KAL3625734.1"/>
    </source>
</evidence>
<keyword evidence="3" id="KW-1185">Reference proteome</keyword>
<name>A0ABD3C8U9_9LAMI</name>
<feature type="region of interest" description="Disordered" evidence="1">
    <location>
        <begin position="1"/>
        <end position="76"/>
    </location>
</feature>
<accession>A0ABD3C8U9</accession>
<evidence type="ECO:0000256" key="1">
    <source>
        <dbReference type="SAM" id="MobiDB-lite"/>
    </source>
</evidence>
<dbReference type="Proteomes" id="UP001632038">
    <property type="component" value="Unassembled WGS sequence"/>
</dbReference>
<feature type="compositionally biased region" description="Basic residues" evidence="1">
    <location>
        <begin position="1"/>
        <end position="10"/>
    </location>
</feature>
<evidence type="ECO:0000313" key="3">
    <source>
        <dbReference type="Proteomes" id="UP001632038"/>
    </source>
</evidence>
<dbReference type="EMBL" id="JAVIJP010000048">
    <property type="protein sequence ID" value="KAL3625734.1"/>
    <property type="molecule type" value="Genomic_DNA"/>
</dbReference>
<sequence>MSGIRGRRPRGGISPRQLDYTIRGTSSSPLASSSTPPLGDSTPDPVSDQSRSEPHTPVTPGPGASDTQGLEARDTRYLVQASRTEEAYSGLA</sequence>
<reference evidence="3" key="1">
    <citation type="journal article" date="2024" name="IScience">
        <title>Strigolactones Initiate the Formation of Haustorium-like Structures in Castilleja.</title>
        <authorList>
            <person name="Buerger M."/>
            <person name="Peterson D."/>
            <person name="Chory J."/>
        </authorList>
    </citation>
    <scope>NUCLEOTIDE SEQUENCE [LARGE SCALE GENOMIC DNA]</scope>
</reference>
<dbReference type="AlphaFoldDB" id="A0ABD3C8U9"/>
<organism evidence="2 3">
    <name type="scientific">Castilleja foliolosa</name>
    <dbReference type="NCBI Taxonomy" id="1961234"/>
    <lineage>
        <taxon>Eukaryota</taxon>
        <taxon>Viridiplantae</taxon>
        <taxon>Streptophyta</taxon>
        <taxon>Embryophyta</taxon>
        <taxon>Tracheophyta</taxon>
        <taxon>Spermatophyta</taxon>
        <taxon>Magnoliopsida</taxon>
        <taxon>eudicotyledons</taxon>
        <taxon>Gunneridae</taxon>
        <taxon>Pentapetalae</taxon>
        <taxon>asterids</taxon>
        <taxon>lamiids</taxon>
        <taxon>Lamiales</taxon>
        <taxon>Orobanchaceae</taxon>
        <taxon>Pedicularideae</taxon>
        <taxon>Castillejinae</taxon>
        <taxon>Castilleja</taxon>
    </lineage>
</organism>
<comment type="caution">
    <text evidence="2">The sequence shown here is derived from an EMBL/GenBank/DDBJ whole genome shotgun (WGS) entry which is preliminary data.</text>
</comment>
<protein>
    <submittedName>
        <fullName evidence="2">Uncharacterized protein</fullName>
    </submittedName>
</protein>